<sequence>MDFRSTPCTFLGYSPLHHGYRCLDTSTDRIYIARHVRFNENVFPFKRPPPPSTTPAATYVSSLPSFIPDPTSTTTIDDSPPATPPASPITTPLAASPPLTTETTPPESFDTSPAATPPPAPRTQTDEVAIWPRHFLKEQTTFIVADDLTVTASPSIATISKFNTRGVPVDDIEVLEASIGEHEALLLIKALLTSTSALTDCLDPFRKKAKVKSLT</sequence>
<gene>
    <name evidence="3" type="ORF">LVIROSA_LOCUS19914</name>
</gene>
<feature type="region of interest" description="Disordered" evidence="1">
    <location>
        <begin position="45"/>
        <end position="124"/>
    </location>
</feature>
<dbReference type="Proteomes" id="UP001157418">
    <property type="component" value="Unassembled WGS sequence"/>
</dbReference>
<dbReference type="EMBL" id="CAKMRJ010003334">
    <property type="protein sequence ID" value="CAH1433319.1"/>
    <property type="molecule type" value="Genomic_DNA"/>
</dbReference>
<comment type="caution">
    <text evidence="3">The sequence shown here is derived from an EMBL/GenBank/DDBJ whole genome shotgun (WGS) entry which is preliminary data.</text>
</comment>
<dbReference type="InterPro" id="IPR057670">
    <property type="entry name" value="SH3_retrovirus"/>
</dbReference>
<evidence type="ECO:0000259" key="2">
    <source>
        <dbReference type="Pfam" id="PF25597"/>
    </source>
</evidence>
<accession>A0AAU9N573</accession>
<evidence type="ECO:0000313" key="4">
    <source>
        <dbReference type="Proteomes" id="UP001157418"/>
    </source>
</evidence>
<dbReference type="InterPro" id="IPR007750">
    <property type="entry name" value="DUF674"/>
</dbReference>
<evidence type="ECO:0000313" key="3">
    <source>
        <dbReference type="EMBL" id="CAH1433319.1"/>
    </source>
</evidence>
<name>A0AAU9N573_9ASTR</name>
<reference evidence="3 4" key="1">
    <citation type="submission" date="2022-01" db="EMBL/GenBank/DDBJ databases">
        <authorList>
            <person name="Xiong W."/>
            <person name="Schranz E."/>
        </authorList>
    </citation>
    <scope>NUCLEOTIDE SEQUENCE [LARGE SCALE GENOMIC DNA]</scope>
</reference>
<keyword evidence="4" id="KW-1185">Reference proteome</keyword>
<feature type="domain" description="Retroviral polymerase SH3-like" evidence="2">
    <location>
        <begin position="2"/>
        <end position="48"/>
    </location>
</feature>
<protein>
    <recommendedName>
        <fullName evidence="2">Retroviral polymerase SH3-like domain-containing protein</fullName>
    </recommendedName>
</protein>
<dbReference type="Pfam" id="PF25597">
    <property type="entry name" value="SH3_retrovirus"/>
    <property type="match status" value="1"/>
</dbReference>
<evidence type="ECO:0000256" key="1">
    <source>
        <dbReference type="SAM" id="MobiDB-lite"/>
    </source>
</evidence>
<proteinExistence type="predicted"/>
<dbReference type="AlphaFoldDB" id="A0AAU9N573"/>
<feature type="compositionally biased region" description="Low complexity" evidence="1">
    <location>
        <begin position="88"/>
        <end position="109"/>
    </location>
</feature>
<dbReference type="Pfam" id="PF05056">
    <property type="entry name" value="DUF674"/>
    <property type="match status" value="1"/>
</dbReference>
<organism evidence="3 4">
    <name type="scientific">Lactuca virosa</name>
    <dbReference type="NCBI Taxonomy" id="75947"/>
    <lineage>
        <taxon>Eukaryota</taxon>
        <taxon>Viridiplantae</taxon>
        <taxon>Streptophyta</taxon>
        <taxon>Embryophyta</taxon>
        <taxon>Tracheophyta</taxon>
        <taxon>Spermatophyta</taxon>
        <taxon>Magnoliopsida</taxon>
        <taxon>eudicotyledons</taxon>
        <taxon>Gunneridae</taxon>
        <taxon>Pentapetalae</taxon>
        <taxon>asterids</taxon>
        <taxon>campanulids</taxon>
        <taxon>Asterales</taxon>
        <taxon>Asteraceae</taxon>
        <taxon>Cichorioideae</taxon>
        <taxon>Cichorieae</taxon>
        <taxon>Lactucinae</taxon>
        <taxon>Lactuca</taxon>
    </lineage>
</organism>
<feature type="compositionally biased region" description="Low complexity" evidence="1">
    <location>
        <begin position="54"/>
        <end position="80"/>
    </location>
</feature>